<proteinExistence type="predicted"/>
<dbReference type="Proteomes" id="UP000229112">
    <property type="component" value="Unassembled WGS sequence"/>
</dbReference>
<feature type="transmembrane region" description="Helical" evidence="1">
    <location>
        <begin position="16"/>
        <end position="35"/>
    </location>
</feature>
<sequence>MINRLREKTPNQKLKIIIVSTVVFSLIGFILWLPYLESVIVSASYQSSEKPSLAETFQGNVVSSLNTDFTSLFDGIKGVYFNVFNQIKGAYTQTNEINIE</sequence>
<gene>
    <name evidence="2" type="ORF">COU06_00195</name>
</gene>
<keyword evidence="1" id="KW-0812">Transmembrane</keyword>
<protein>
    <submittedName>
        <fullName evidence="2">Uncharacterized protein</fullName>
    </submittedName>
</protein>
<accession>A0A2M6WKP9</accession>
<dbReference type="EMBL" id="PFAY01000002">
    <property type="protein sequence ID" value="PIT93378.1"/>
    <property type="molecule type" value="Genomic_DNA"/>
</dbReference>
<keyword evidence="1" id="KW-1133">Transmembrane helix</keyword>
<reference evidence="3" key="1">
    <citation type="submission" date="2017-09" db="EMBL/GenBank/DDBJ databases">
        <title>Depth-based differentiation of microbial function through sediment-hosted aquifers and enrichment of novel symbionts in the deep terrestrial subsurface.</title>
        <authorList>
            <person name="Probst A.J."/>
            <person name="Ladd B."/>
            <person name="Jarett J.K."/>
            <person name="Geller-Mcgrath D.E."/>
            <person name="Sieber C.M.K."/>
            <person name="Emerson J.B."/>
            <person name="Anantharaman K."/>
            <person name="Thomas B.C."/>
            <person name="Malmstrom R."/>
            <person name="Stieglmeier M."/>
            <person name="Klingl A."/>
            <person name="Woyke T."/>
            <person name="Ryan C.M."/>
            <person name="Banfield J.F."/>
        </authorList>
    </citation>
    <scope>NUCLEOTIDE SEQUENCE [LARGE SCALE GENOMIC DNA]</scope>
</reference>
<name>A0A2M6WKP9_9BACT</name>
<comment type="caution">
    <text evidence="2">The sequence shown here is derived from an EMBL/GenBank/DDBJ whole genome shotgun (WGS) entry which is preliminary data.</text>
</comment>
<organism evidence="2 3">
    <name type="scientific">Candidatus Harrisonbacteria bacterium CG10_big_fil_rev_8_21_14_0_10_38_8</name>
    <dbReference type="NCBI Taxonomy" id="1974582"/>
    <lineage>
        <taxon>Bacteria</taxon>
        <taxon>Candidatus Harrisoniibacteriota</taxon>
    </lineage>
</organism>
<keyword evidence="1" id="KW-0472">Membrane</keyword>
<evidence type="ECO:0000313" key="2">
    <source>
        <dbReference type="EMBL" id="PIT93378.1"/>
    </source>
</evidence>
<dbReference type="AlphaFoldDB" id="A0A2M6WKP9"/>
<evidence type="ECO:0000313" key="3">
    <source>
        <dbReference type="Proteomes" id="UP000229112"/>
    </source>
</evidence>
<evidence type="ECO:0000256" key="1">
    <source>
        <dbReference type="SAM" id="Phobius"/>
    </source>
</evidence>